<evidence type="ECO:0000313" key="4">
    <source>
        <dbReference type="Proteomes" id="UP000555393"/>
    </source>
</evidence>
<reference evidence="3 4" key="1">
    <citation type="submission" date="2020-08" db="EMBL/GenBank/DDBJ databases">
        <title>Genomic Encyclopedia of Type Strains, Phase IV (KMG-IV): sequencing the most valuable type-strain genomes for metagenomic binning, comparative biology and taxonomic classification.</title>
        <authorList>
            <person name="Goeker M."/>
        </authorList>
    </citation>
    <scope>NUCLEOTIDE SEQUENCE [LARGE SCALE GENOMIC DNA]</scope>
    <source>
        <strain evidence="3 4">DSM 22336</strain>
    </source>
</reference>
<dbReference type="RefSeq" id="WP_184224722.1">
    <property type="nucleotide sequence ID" value="NZ_JACIIU010000034.1"/>
</dbReference>
<dbReference type="InterPro" id="IPR051353">
    <property type="entry name" value="Tobamovirus_resist_UPF0261"/>
</dbReference>
<dbReference type="Pfam" id="PF06792">
    <property type="entry name" value="UPF0261"/>
    <property type="match status" value="1"/>
</dbReference>
<dbReference type="AlphaFoldDB" id="A0A841M8D0"/>
<dbReference type="NCBIfam" id="NF002673">
    <property type="entry name" value="PRK02399.1-1"/>
    <property type="match status" value="1"/>
</dbReference>
<dbReference type="InterPro" id="IPR044122">
    <property type="entry name" value="UPF0261_N"/>
</dbReference>
<keyword evidence="4" id="KW-1185">Reference proteome</keyword>
<comment type="caution">
    <text evidence="3">The sequence shown here is derived from an EMBL/GenBank/DDBJ whole genome shotgun (WGS) entry which is preliminary data.</text>
</comment>
<proteinExistence type="predicted"/>
<dbReference type="Pfam" id="PF23189">
    <property type="entry name" value="UPF0261_C"/>
    <property type="match status" value="1"/>
</dbReference>
<accession>A0A841M8D0</accession>
<dbReference type="NCBIfam" id="NF002674">
    <property type="entry name" value="PRK02399.1-2"/>
    <property type="match status" value="1"/>
</dbReference>
<name>A0A841M8D0_9HYPH</name>
<dbReference type="Proteomes" id="UP000555393">
    <property type="component" value="Unassembled WGS sequence"/>
</dbReference>
<dbReference type="Gene3D" id="3.40.50.12030">
    <property type="entry name" value="Uncharacterised protein family UPF0261, NC domain"/>
    <property type="match status" value="1"/>
</dbReference>
<protein>
    <submittedName>
        <fullName evidence="3">Uncharacterized protein (UPF0261 family)</fullName>
    </submittedName>
</protein>
<dbReference type="PANTHER" id="PTHR31862">
    <property type="entry name" value="UPF0261 DOMAIN PROTEIN (AFU_ORTHOLOGUE AFUA_1G10120)"/>
    <property type="match status" value="1"/>
</dbReference>
<feature type="domain" description="UPF0261" evidence="2">
    <location>
        <begin position="182"/>
        <end position="396"/>
    </location>
</feature>
<dbReference type="PANTHER" id="PTHR31862:SF1">
    <property type="entry name" value="UPF0261 DOMAIN PROTEIN (AFU_ORTHOLOGUE AFUA_1G10120)"/>
    <property type="match status" value="1"/>
</dbReference>
<dbReference type="CDD" id="cd15488">
    <property type="entry name" value="Tm-1-like"/>
    <property type="match status" value="1"/>
</dbReference>
<dbReference type="InterPro" id="IPR008322">
    <property type="entry name" value="UPF0261"/>
</dbReference>
<evidence type="ECO:0000259" key="2">
    <source>
        <dbReference type="Pfam" id="PF23189"/>
    </source>
</evidence>
<gene>
    <name evidence="3" type="ORF">FHS77_003066</name>
</gene>
<dbReference type="EMBL" id="JACIIU010000034">
    <property type="protein sequence ID" value="MBB6262491.1"/>
    <property type="molecule type" value="Genomic_DNA"/>
</dbReference>
<dbReference type="Gene3D" id="3.40.50.12020">
    <property type="entry name" value="Uncharacterised protein family UPF0261, NN domain"/>
    <property type="match status" value="1"/>
</dbReference>
<evidence type="ECO:0000259" key="1">
    <source>
        <dbReference type="Pfam" id="PF06792"/>
    </source>
</evidence>
<sequence length="398" mass="42402">MQTAYIIGTMDTKADELLYARDLIRASGISAKIVDVSTQKFVAGADITSRELAEFHPDGSGAVLDLNDRGLSLAAMSQALTSWLGSVSDIGGVLGLGGSGNTAVVTTAMRALPVGVPKLMISTVASGNVAPYVGPNDITMMYSVTDIAGLNNISRRVIANGAHAIAGMIRFDNFEQADELPGVGMSMFGVTTSCVDQLRGLLKGKIEPFIFHATGTGGQSMEKLLDSGLLAGLLDVTATEVADYLFGGVFPCNEDRYGATARTRRPWVGSVGAVDMVNFGARDTVPDKFAERNLYVHNAQVTLMRTTPAENVEIGQWIARRLNQCEGPVRLLLPLGGVSAIDVPDMPFYSPEADAALFEAIRSTFVQTTHRRLIEIEHDINAPAFAEALAANYLEITQ</sequence>
<evidence type="ECO:0000313" key="3">
    <source>
        <dbReference type="EMBL" id="MBB6262491.1"/>
    </source>
</evidence>
<dbReference type="InterPro" id="IPR056778">
    <property type="entry name" value="UPF0261_C"/>
</dbReference>
<dbReference type="PIRSF" id="PIRSF033271">
    <property type="entry name" value="UCP033271"/>
    <property type="match status" value="1"/>
</dbReference>
<feature type="domain" description="UPF0261" evidence="1">
    <location>
        <begin position="3"/>
        <end position="171"/>
    </location>
</feature>
<organism evidence="3 4">
    <name type="scientific">Paenochrobactrum gallinarii</name>
    <dbReference type="NCBI Taxonomy" id="643673"/>
    <lineage>
        <taxon>Bacteria</taxon>
        <taxon>Pseudomonadati</taxon>
        <taxon>Pseudomonadota</taxon>
        <taxon>Alphaproteobacteria</taxon>
        <taxon>Hyphomicrobiales</taxon>
        <taxon>Brucellaceae</taxon>
        <taxon>Paenochrobactrum</taxon>
    </lineage>
</organism>